<accession>A0A6G7YE20</accession>
<dbReference type="EMBL" id="CP049866">
    <property type="protein sequence ID" value="QIK74891.1"/>
    <property type="molecule type" value="Genomic_DNA"/>
</dbReference>
<evidence type="ECO:0000313" key="2">
    <source>
        <dbReference type="EMBL" id="QIK74891.1"/>
    </source>
</evidence>
<sequence length="85" mass="9272">MHGDDVSYGVDGGTRVQVCDREADGYGVHADAESWSGGTYRVDDQDGSGGSCSNTAYMGSVKRHRTVEERPAWYEPDSKGDWSNH</sequence>
<organism evidence="2 3">
    <name type="scientific">Nocardioides piscis</name>
    <dbReference type="NCBI Taxonomy" id="2714938"/>
    <lineage>
        <taxon>Bacteria</taxon>
        <taxon>Bacillati</taxon>
        <taxon>Actinomycetota</taxon>
        <taxon>Actinomycetes</taxon>
        <taxon>Propionibacteriales</taxon>
        <taxon>Nocardioidaceae</taxon>
        <taxon>Nocardioides</taxon>
    </lineage>
</organism>
<dbReference type="KEGG" id="npi:G7071_05055"/>
<evidence type="ECO:0000313" key="3">
    <source>
        <dbReference type="Proteomes" id="UP000502035"/>
    </source>
</evidence>
<keyword evidence="3" id="KW-1185">Reference proteome</keyword>
<name>A0A6G7YE20_9ACTN</name>
<dbReference type="Proteomes" id="UP000502035">
    <property type="component" value="Chromosome"/>
</dbReference>
<protein>
    <submittedName>
        <fullName evidence="2">Uncharacterized protein</fullName>
    </submittedName>
</protein>
<evidence type="ECO:0000256" key="1">
    <source>
        <dbReference type="SAM" id="MobiDB-lite"/>
    </source>
</evidence>
<proteinExistence type="predicted"/>
<dbReference type="AlphaFoldDB" id="A0A6G7YE20"/>
<dbReference type="RefSeq" id="WP_166315692.1">
    <property type="nucleotide sequence ID" value="NZ_CP049866.1"/>
</dbReference>
<reference evidence="2 3" key="1">
    <citation type="submission" date="2020-03" db="EMBL/GenBank/DDBJ databases">
        <title>Nocardioides sp. nov., isolated from fish.</title>
        <authorList>
            <person name="Hyun D.-W."/>
            <person name="Bae J.-W."/>
        </authorList>
    </citation>
    <scope>NUCLEOTIDE SEQUENCE [LARGE SCALE GENOMIC DNA]</scope>
    <source>
        <strain evidence="2 3">HDW12A</strain>
    </source>
</reference>
<feature type="region of interest" description="Disordered" evidence="1">
    <location>
        <begin position="29"/>
        <end position="56"/>
    </location>
</feature>
<gene>
    <name evidence="2" type="ORF">G7071_05055</name>
</gene>